<evidence type="ECO:0000313" key="2">
    <source>
        <dbReference type="EMBL" id="RKQ64012.1"/>
    </source>
</evidence>
<keyword evidence="1" id="KW-0472">Membrane</keyword>
<reference evidence="2 3" key="1">
    <citation type="submission" date="2018-10" db="EMBL/GenBank/DDBJ databases">
        <title>Genomic Encyclopedia of Type Strains, Phase IV (KMG-IV): sequencing the most valuable type-strain genomes for metagenomic binning, comparative biology and taxonomic classification.</title>
        <authorList>
            <person name="Goeker M."/>
        </authorList>
    </citation>
    <scope>NUCLEOTIDE SEQUENCE [LARGE SCALE GENOMIC DNA]</scope>
    <source>
        <strain evidence="2 3">DSM 15521</strain>
    </source>
</reference>
<name>A0A420W9R0_9BACT</name>
<sequence length="139" mass="15277">MNYRDARKGIALLTVLILATIALAFTGVMLYLVTAGIKITGIETRYTSSLEVAKGVSNYLMQLMNEDKLCGYYVNCNVFNAPINLGSYSNFGDYQATAVLLRKLDDPETGASVYAIEVKVTNKNVPAEKAIVDFVYEVE</sequence>
<dbReference type="AlphaFoldDB" id="A0A420W9R0"/>
<keyword evidence="1" id="KW-0812">Transmembrane</keyword>
<dbReference type="EMBL" id="RBIE01000001">
    <property type="protein sequence ID" value="RKQ64012.1"/>
    <property type="molecule type" value="Genomic_DNA"/>
</dbReference>
<dbReference type="OrthoDB" id="15432at2"/>
<proteinExistence type="predicted"/>
<evidence type="ECO:0000313" key="3">
    <source>
        <dbReference type="Proteomes" id="UP000280881"/>
    </source>
</evidence>
<dbReference type="Proteomes" id="UP000280881">
    <property type="component" value="Unassembled WGS sequence"/>
</dbReference>
<feature type="transmembrane region" description="Helical" evidence="1">
    <location>
        <begin position="12"/>
        <end position="33"/>
    </location>
</feature>
<evidence type="ECO:0000256" key="1">
    <source>
        <dbReference type="SAM" id="Phobius"/>
    </source>
</evidence>
<gene>
    <name evidence="2" type="ORF">C7457_0902</name>
</gene>
<protein>
    <submittedName>
        <fullName evidence="2">Uncharacterized protein</fullName>
    </submittedName>
</protein>
<accession>A0A420W9R0</accession>
<dbReference type="RefSeq" id="WP_121170406.1">
    <property type="nucleotide sequence ID" value="NZ_RBIE01000001.1"/>
</dbReference>
<comment type="caution">
    <text evidence="2">The sequence shown here is derived from an EMBL/GenBank/DDBJ whole genome shotgun (WGS) entry which is preliminary data.</text>
</comment>
<organism evidence="2 3">
    <name type="scientific">Thermovibrio guaymasensis</name>
    <dbReference type="NCBI Taxonomy" id="240167"/>
    <lineage>
        <taxon>Bacteria</taxon>
        <taxon>Pseudomonadati</taxon>
        <taxon>Aquificota</taxon>
        <taxon>Aquificia</taxon>
        <taxon>Desulfurobacteriales</taxon>
        <taxon>Desulfurobacteriaceae</taxon>
        <taxon>Thermovibrio</taxon>
    </lineage>
</organism>
<keyword evidence="3" id="KW-1185">Reference proteome</keyword>
<keyword evidence="1" id="KW-1133">Transmembrane helix</keyword>